<evidence type="ECO:0000256" key="6">
    <source>
        <dbReference type="SAM" id="MobiDB-lite"/>
    </source>
</evidence>
<dbReference type="GO" id="GO:0000287">
    <property type="term" value="F:magnesium ion binding"/>
    <property type="evidence" value="ECO:0007669"/>
    <property type="project" value="InterPro"/>
</dbReference>
<evidence type="ECO:0000256" key="3">
    <source>
        <dbReference type="ARBA" id="ARBA00012058"/>
    </source>
</evidence>
<dbReference type="AlphaFoldDB" id="A0AAD8ITD1"/>
<gene>
    <name evidence="8" type="ORF">POM88_017888</name>
</gene>
<sequence length="142" mass="15572">MKNISVSVIKKKYGQDATNVCDEGGFAPNIQQNKEGLELLKTTIEKAGYTGKVFVGMDVAASEFYGTDKTYDLNFKEEISTTVLSSYLGRNLISSFPSLKPFDDCILDGRTNAKQPSSSAQKQLRNRPLTMQMAVGTGTTRN</sequence>
<proteinExistence type="inferred from homology"/>
<dbReference type="EMBL" id="JAUIZM010000004">
    <property type="protein sequence ID" value="KAK1389710.1"/>
    <property type="molecule type" value="Genomic_DNA"/>
</dbReference>
<feature type="compositionally biased region" description="Polar residues" evidence="6">
    <location>
        <begin position="112"/>
        <end position="123"/>
    </location>
</feature>
<protein>
    <recommendedName>
        <fullName evidence="3">phosphopyruvate hydratase</fullName>
        <ecNumber evidence="3">4.2.1.11</ecNumber>
    </recommendedName>
</protein>
<comment type="caution">
    <text evidence="8">The sequence shown here is derived from an EMBL/GenBank/DDBJ whole genome shotgun (WGS) entry which is preliminary data.</text>
</comment>
<reference evidence="8" key="2">
    <citation type="submission" date="2023-05" db="EMBL/GenBank/DDBJ databases">
        <authorList>
            <person name="Schelkunov M.I."/>
        </authorList>
    </citation>
    <scope>NUCLEOTIDE SEQUENCE</scope>
    <source>
        <strain evidence="8">Hsosn_3</strain>
        <tissue evidence="8">Leaf</tissue>
    </source>
</reference>
<name>A0AAD8ITD1_9APIA</name>
<comment type="similarity">
    <text evidence="2">Belongs to the enolase family.</text>
</comment>
<reference evidence="8" key="1">
    <citation type="submission" date="2023-02" db="EMBL/GenBank/DDBJ databases">
        <title>Genome of toxic invasive species Heracleum sosnowskyi carries increased number of genes despite the absence of recent whole-genome duplications.</title>
        <authorList>
            <person name="Schelkunov M."/>
            <person name="Shtratnikova V."/>
            <person name="Makarenko M."/>
            <person name="Klepikova A."/>
            <person name="Omelchenko D."/>
            <person name="Novikova G."/>
            <person name="Obukhova E."/>
            <person name="Bogdanov V."/>
            <person name="Penin A."/>
            <person name="Logacheva M."/>
        </authorList>
    </citation>
    <scope>NUCLEOTIDE SEQUENCE</scope>
    <source>
        <strain evidence="8">Hsosn_3</strain>
        <tissue evidence="8">Leaf</tissue>
    </source>
</reference>
<evidence type="ECO:0000313" key="9">
    <source>
        <dbReference type="Proteomes" id="UP001237642"/>
    </source>
</evidence>
<evidence type="ECO:0000256" key="1">
    <source>
        <dbReference type="ARBA" id="ARBA00005031"/>
    </source>
</evidence>
<comment type="pathway">
    <text evidence="1">Carbohydrate degradation; glycolysis; pyruvate from D-glyceraldehyde 3-phosphate: step 4/5.</text>
</comment>
<dbReference type="InterPro" id="IPR020810">
    <property type="entry name" value="Enolase_C"/>
</dbReference>
<dbReference type="GO" id="GO:0004634">
    <property type="term" value="F:phosphopyruvate hydratase activity"/>
    <property type="evidence" value="ECO:0007669"/>
    <property type="project" value="UniProtKB-EC"/>
</dbReference>
<accession>A0AAD8ITD1</accession>
<dbReference type="Proteomes" id="UP001237642">
    <property type="component" value="Unassembled WGS sequence"/>
</dbReference>
<dbReference type="InterPro" id="IPR000941">
    <property type="entry name" value="Enolase"/>
</dbReference>
<dbReference type="Gene3D" id="3.20.20.120">
    <property type="entry name" value="Enolase-like C-terminal domain"/>
    <property type="match status" value="1"/>
</dbReference>
<organism evidence="8 9">
    <name type="scientific">Heracleum sosnowskyi</name>
    <dbReference type="NCBI Taxonomy" id="360622"/>
    <lineage>
        <taxon>Eukaryota</taxon>
        <taxon>Viridiplantae</taxon>
        <taxon>Streptophyta</taxon>
        <taxon>Embryophyta</taxon>
        <taxon>Tracheophyta</taxon>
        <taxon>Spermatophyta</taxon>
        <taxon>Magnoliopsida</taxon>
        <taxon>eudicotyledons</taxon>
        <taxon>Gunneridae</taxon>
        <taxon>Pentapetalae</taxon>
        <taxon>asterids</taxon>
        <taxon>campanulids</taxon>
        <taxon>Apiales</taxon>
        <taxon>Apiaceae</taxon>
        <taxon>Apioideae</taxon>
        <taxon>apioid superclade</taxon>
        <taxon>Tordylieae</taxon>
        <taxon>Tordyliinae</taxon>
        <taxon>Heracleum</taxon>
    </lineage>
</organism>
<dbReference type="EC" id="4.2.1.11" evidence="3"/>
<dbReference type="SUPFAM" id="SSF51604">
    <property type="entry name" value="Enolase C-terminal domain-like"/>
    <property type="match status" value="1"/>
</dbReference>
<dbReference type="InterPro" id="IPR036849">
    <property type="entry name" value="Enolase-like_C_sf"/>
</dbReference>
<feature type="domain" description="Enolase C-terminal TIM barrel" evidence="7">
    <location>
        <begin position="1"/>
        <end position="142"/>
    </location>
</feature>
<dbReference type="GO" id="GO:0000015">
    <property type="term" value="C:phosphopyruvate hydratase complex"/>
    <property type="evidence" value="ECO:0007669"/>
    <property type="project" value="InterPro"/>
</dbReference>
<dbReference type="PANTHER" id="PTHR11902">
    <property type="entry name" value="ENOLASE"/>
    <property type="match status" value="1"/>
</dbReference>
<keyword evidence="5" id="KW-0456">Lyase</keyword>
<dbReference type="SMART" id="SM01192">
    <property type="entry name" value="Enolase_C"/>
    <property type="match status" value="1"/>
</dbReference>
<evidence type="ECO:0000259" key="7">
    <source>
        <dbReference type="SMART" id="SM01192"/>
    </source>
</evidence>
<evidence type="ECO:0000256" key="4">
    <source>
        <dbReference type="ARBA" id="ARBA00023152"/>
    </source>
</evidence>
<dbReference type="Pfam" id="PF00113">
    <property type="entry name" value="Enolase_C"/>
    <property type="match status" value="1"/>
</dbReference>
<evidence type="ECO:0000313" key="8">
    <source>
        <dbReference type="EMBL" id="KAK1389710.1"/>
    </source>
</evidence>
<keyword evidence="9" id="KW-1185">Reference proteome</keyword>
<keyword evidence="4" id="KW-0324">Glycolysis</keyword>
<evidence type="ECO:0000256" key="2">
    <source>
        <dbReference type="ARBA" id="ARBA00009604"/>
    </source>
</evidence>
<evidence type="ECO:0000256" key="5">
    <source>
        <dbReference type="ARBA" id="ARBA00023239"/>
    </source>
</evidence>
<dbReference type="GO" id="GO:0006096">
    <property type="term" value="P:glycolytic process"/>
    <property type="evidence" value="ECO:0007669"/>
    <property type="project" value="UniProtKB-KW"/>
</dbReference>
<feature type="region of interest" description="Disordered" evidence="6">
    <location>
        <begin position="110"/>
        <end position="142"/>
    </location>
</feature>
<dbReference type="PANTHER" id="PTHR11902:SF1">
    <property type="entry name" value="ENOLASE"/>
    <property type="match status" value="1"/>
</dbReference>